<evidence type="ECO:0000313" key="1">
    <source>
        <dbReference type="EMBL" id="MCY6483254.1"/>
    </source>
</evidence>
<evidence type="ECO:0000313" key="2">
    <source>
        <dbReference type="Proteomes" id="UP001078443"/>
    </source>
</evidence>
<dbReference type="EMBL" id="JAPQER010000001">
    <property type="protein sequence ID" value="MCY6483254.1"/>
    <property type="molecule type" value="Genomic_DNA"/>
</dbReference>
<dbReference type="Proteomes" id="UP001078443">
    <property type="component" value="Unassembled WGS sequence"/>
</dbReference>
<name>A0ABT4CW90_9CLOT</name>
<protein>
    <submittedName>
        <fullName evidence="1">Uncharacterized protein</fullName>
    </submittedName>
</protein>
<dbReference type="RefSeq" id="WP_268039510.1">
    <property type="nucleotide sequence ID" value="NZ_JAPQER010000001.1"/>
</dbReference>
<comment type="caution">
    <text evidence="1">The sequence shown here is derived from an EMBL/GenBank/DDBJ whole genome shotgun (WGS) entry which is preliminary data.</text>
</comment>
<gene>
    <name evidence="1" type="ORF">OW763_02650</name>
</gene>
<proteinExistence type="predicted"/>
<sequence length="56" mass="6501">MKKENQSPIISIEYKNDEKARNKLVHFLINLLIEENNSIGDLLNEQNQSDRGCDNN</sequence>
<reference evidence="1" key="1">
    <citation type="submission" date="2022-12" db="EMBL/GenBank/DDBJ databases">
        <authorList>
            <person name="Wang J."/>
        </authorList>
    </citation>
    <scope>NUCLEOTIDE SEQUENCE</scope>
    <source>
        <strain evidence="1">HY-45-18</strain>
    </source>
</reference>
<organism evidence="1 2">
    <name type="scientific">Clostridium aestuarii</name>
    <dbReference type="NCBI Taxonomy" id="338193"/>
    <lineage>
        <taxon>Bacteria</taxon>
        <taxon>Bacillati</taxon>
        <taxon>Bacillota</taxon>
        <taxon>Clostridia</taxon>
        <taxon>Eubacteriales</taxon>
        <taxon>Clostridiaceae</taxon>
        <taxon>Clostridium</taxon>
    </lineage>
</organism>
<accession>A0ABT4CW90</accession>
<keyword evidence="2" id="KW-1185">Reference proteome</keyword>